<dbReference type="PANTHER" id="PTHR18968">
    <property type="entry name" value="THIAMINE PYROPHOSPHATE ENZYMES"/>
    <property type="match status" value="1"/>
</dbReference>
<protein>
    <submittedName>
        <fullName evidence="3">Unannotated protein</fullName>
    </submittedName>
</protein>
<dbReference type="GO" id="GO:0000287">
    <property type="term" value="F:magnesium ion binding"/>
    <property type="evidence" value="ECO:0007669"/>
    <property type="project" value="InterPro"/>
</dbReference>
<dbReference type="EMBL" id="CAFBMG010000001">
    <property type="protein sequence ID" value="CAB4888312.1"/>
    <property type="molecule type" value="Genomic_DNA"/>
</dbReference>
<reference evidence="3" key="1">
    <citation type="submission" date="2020-05" db="EMBL/GenBank/DDBJ databases">
        <authorList>
            <person name="Chiriac C."/>
            <person name="Salcher M."/>
            <person name="Ghai R."/>
            <person name="Kavagutti S V."/>
        </authorList>
    </citation>
    <scope>NUCLEOTIDE SEQUENCE</scope>
</reference>
<dbReference type="Pfam" id="PF00205">
    <property type="entry name" value="TPP_enzyme_M"/>
    <property type="match status" value="1"/>
</dbReference>
<accession>A0A6J6S3F8</accession>
<evidence type="ECO:0000313" key="3">
    <source>
        <dbReference type="EMBL" id="CAB4729238.1"/>
    </source>
</evidence>
<dbReference type="GO" id="GO:0009097">
    <property type="term" value="P:isoleucine biosynthetic process"/>
    <property type="evidence" value="ECO:0007669"/>
    <property type="project" value="TreeGrafter"/>
</dbReference>
<dbReference type="PANTHER" id="PTHR18968:SF129">
    <property type="entry name" value="ACETOLACTATE SYNTHASE"/>
    <property type="match status" value="1"/>
</dbReference>
<evidence type="ECO:0000256" key="1">
    <source>
        <dbReference type="ARBA" id="ARBA00007812"/>
    </source>
</evidence>
<gene>
    <name evidence="3" type="ORF">UFOPK2766_00197</name>
    <name evidence="4" type="ORF">UFOPK3519_00018</name>
</gene>
<dbReference type="GO" id="GO:0030976">
    <property type="term" value="F:thiamine pyrophosphate binding"/>
    <property type="evidence" value="ECO:0007669"/>
    <property type="project" value="InterPro"/>
</dbReference>
<name>A0A6J6S3F8_9ZZZZ</name>
<dbReference type="EMBL" id="CAEZYU010000005">
    <property type="protein sequence ID" value="CAB4729238.1"/>
    <property type="molecule type" value="Genomic_DNA"/>
</dbReference>
<dbReference type="InterPro" id="IPR029035">
    <property type="entry name" value="DHS-like_NAD/FAD-binding_dom"/>
</dbReference>
<evidence type="ECO:0000313" key="4">
    <source>
        <dbReference type="EMBL" id="CAB4888312.1"/>
    </source>
</evidence>
<dbReference type="GO" id="GO:0050660">
    <property type="term" value="F:flavin adenine dinucleotide binding"/>
    <property type="evidence" value="ECO:0007669"/>
    <property type="project" value="TreeGrafter"/>
</dbReference>
<comment type="similarity">
    <text evidence="1">Belongs to the TPP enzyme family.</text>
</comment>
<dbReference type="GO" id="GO:0005948">
    <property type="term" value="C:acetolactate synthase complex"/>
    <property type="evidence" value="ECO:0007669"/>
    <property type="project" value="TreeGrafter"/>
</dbReference>
<dbReference type="InterPro" id="IPR029061">
    <property type="entry name" value="THDP-binding"/>
</dbReference>
<dbReference type="InterPro" id="IPR012000">
    <property type="entry name" value="Thiamin_PyroP_enz_cen_dom"/>
</dbReference>
<proteinExistence type="inferred from homology"/>
<sequence length="437" mass="46256">MTRTIATALEERLRSLGVQRVYGQPLASLQHVAVENPDLAVLLADADGRIGHHDGSGRLGAALLAGPILHLSSSPGGLAPLQRVTSAVELLDALVDPPGMLVPGTLALHLDLDLAEVIADDVGPTKQVERVPVLTLEKSLSALNIVILVGPGVIRANAVDGVRDFARTSSSGIVTSWGAKGVERWDSPFHFGTFGLQQGDALCTGLDQADLVILSGVDPAETPPHLTENFLTQEVPPSQLHALVAGWTASTQLPQRPAEYEQLRDVITPMYESDAVPLTPPRAALHLAGMLPERGIVVADPGAAGFWLARSFPTSFPENICVPASFTPGFAAAAALVCCLEGRPYFAVSDQIGGIEGIDDVTAELLELAEQLEQGVALQLWGPEGQLENSASHIDLLQAELDAEHVRIDEIPVNVDATEDLERVAGELIAWPIESPY</sequence>
<evidence type="ECO:0000259" key="2">
    <source>
        <dbReference type="Pfam" id="PF00205"/>
    </source>
</evidence>
<dbReference type="GO" id="GO:0003984">
    <property type="term" value="F:acetolactate synthase activity"/>
    <property type="evidence" value="ECO:0007669"/>
    <property type="project" value="TreeGrafter"/>
</dbReference>
<dbReference type="SUPFAM" id="SSF52467">
    <property type="entry name" value="DHS-like NAD/FAD-binding domain"/>
    <property type="match status" value="1"/>
</dbReference>
<dbReference type="GO" id="GO:0009099">
    <property type="term" value="P:L-valine biosynthetic process"/>
    <property type="evidence" value="ECO:0007669"/>
    <property type="project" value="TreeGrafter"/>
</dbReference>
<dbReference type="InterPro" id="IPR045229">
    <property type="entry name" value="TPP_enz"/>
</dbReference>
<organism evidence="3">
    <name type="scientific">freshwater metagenome</name>
    <dbReference type="NCBI Taxonomy" id="449393"/>
    <lineage>
        <taxon>unclassified sequences</taxon>
        <taxon>metagenomes</taxon>
        <taxon>ecological metagenomes</taxon>
    </lineage>
</organism>
<dbReference type="SUPFAM" id="SSF52518">
    <property type="entry name" value="Thiamin diphosphate-binding fold (THDP-binding)"/>
    <property type="match status" value="1"/>
</dbReference>
<dbReference type="AlphaFoldDB" id="A0A6J6S3F8"/>
<dbReference type="Gene3D" id="3.40.50.1220">
    <property type="entry name" value="TPP-binding domain"/>
    <property type="match status" value="1"/>
</dbReference>
<feature type="domain" description="Thiamine pyrophosphate enzyme central" evidence="2">
    <location>
        <begin position="142"/>
        <end position="221"/>
    </location>
</feature>